<evidence type="ECO:0000313" key="2">
    <source>
        <dbReference type="EMBL" id="MBC5786578.1"/>
    </source>
</evidence>
<gene>
    <name evidence="2" type="ORF">H8Z77_00865</name>
</gene>
<dbReference type="RefSeq" id="WP_186995865.1">
    <property type="nucleotide sequence ID" value="NZ_JACOQK010000001.1"/>
</dbReference>
<name>A0ABR7IN67_9CLOT</name>
<protein>
    <submittedName>
        <fullName evidence="2">Stage III sporulation protein AG</fullName>
    </submittedName>
</protein>
<keyword evidence="1" id="KW-0812">Transmembrane</keyword>
<dbReference type="EMBL" id="JACOQK010000001">
    <property type="protein sequence ID" value="MBC5786578.1"/>
    <property type="molecule type" value="Genomic_DNA"/>
</dbReference>
<proteinExistence type="predicted"/>
<accession>A0ABR7IN67</accession>
<keyword evidence="1" id="KW-1133">Transmembrane helix</keyword>
<feature type="transmembrane region" description="Helical" evidence="1">
    <location>
        <begin position="21"/>
        <end position="41"/>
    </location>
</feature>
<evidence type="ECO:0000256" key="1">
    <source>
        <dbReference type="SAM" id="Phobius"/>
    </source>
</evidence>
<reference evidence="2 3" key="1">
    <citation type="submission" date="2020-08" db="EMBL/GenBank/DDBJ databases">
        <title>Genome public.</title>
        <authorList>
            <person name="Liu C."/>
            <person name="Sun Q."/>
        </authorList>
    </citation>
    <scope>NUCLEOTIDE SEQUENCE [LARGE SCALE GENOMIC DNA]</scope>
    <source>
        <strain evidence="2 3">NSJ-27</strain>
    </source>
</reference>
<evidence type="ECO:0000313" key="3">
    <source>
        <dbReference type="Proteomes" id="UP000649151"/>
    </source>
</evidence>
<keyword evidence="3" id="KW-1185">Reference proteome</keyword>
<sequence length="193" mass="20792">MEQKINLKQMVDRLLQGKKTSKIIFIIGIIGILLIFLSSVIPHKTNNSSATSTQETITSEEYTSNLETKLTELAEGINGVGKAKVMVTLENGIEYVYANSQKKSNDNTQDFDEGANKKSTDKNTLEQDVTVIDGKDGKQALVVTELEPTVKGVVVVCEGGGDIKVVENLTNAVTTALNISSTRVSVIQSATIS</sequence>
<comment type="caution">
    <text evidence="2">The sequence shown here is derived from an EMBL/GenBank/DDBJ whole genome shotgun (WGS) entry which is preliminary data.</text>
</comment>
<organism evidence="2 3">
    <name type="scientific">Clostridium facile</name>
    <dbReference type="NCBI Taxonomy" id="2763035"/>
    <lineage>
        <taxon>Bacteria</taxon>
        <taxon>Bacillati</taxon>
        <taxon>Bacillota</taxon>
        <taxon>Clostridia</taxon>
        <taxon>Eubacteriales</taxon>
        <taxon>Clostridiaceae</taxon>
        <taxon>Clostridium</taxon>
    </lineage>
</organism>
<dbReference type="Proteomes" id="UP000649151">
    <property type="component" value="Unassembled WGS sequence"/>
</dbReference>
<keyword evidence="1" id="KW-0472">Membrane</keyword>